<accession>A0A9P5JVZ0</accession>
<dbReference type="AlphaFoldDB" id="A0A9P5JVZ0"/>
<keyword evidence="2" id="KW-1185">Reference proteome</keyword>
<evidence type="ECO:0000313" key="1">
    <source>
        <dbReference type="EMBL" id="KAF8466475.1"/>
    </source>
</evidence>
<gene>
    <name evidence="1" type="ORF">DFH94DRAFT_686128</name>
</gene>
<dbReference type="Proteomes" id="UP000759537">
    <property type="component" value="Unassembled WGS sequence"/>
</dbReference>
<dbReference type="EMBL" id="WHVB01000041">
    <property type="protein sequence ID" value="KAF8466475.1"/>
    <property type="molecule type" value="Genomic_DNA"/>
</dbReference>
<dbReference type="OrthoDB" id="1470350at2759"/>
<evidence type="ECO:0000313" key="2">
    <source>
        <dbReference type="Proteomes" id="UP000759537"/>
    </source>
</evidence>
<organism evidence="1 2">
    <name type="scientific">Russula ochroleuca</name>
    <dbReference type="NCBI Taxonomy" id="152965"/>
    <lineage>
        <taxon>Eukaryota</taxon>
        <taxon>Fungi</taxon>
        <taxon>Dikarya</taxon>
        <taxon>Basidiomycota</taxon>
        <taxon>Agaricomycotina</taxon>
        <taxon>Agaricomycetes</taxon>
        <taxon>Russulales</taxon>
        <taxon>Russulaceae</taxon>
        <taxon>Russula</taxon>
    </lineage>
</organism>
<sequence>MGFSPFVCLCNCVVHGKNNLRFAIFPRGIAKVAAKLGPLAMVGLRQQHRQVIMKSRGLGLTATRRAANSPMTHGIEHLQGTALMYISSAPRLIAFIKGNDSDEAKCNISFRKMEVVHWLIHHLGCLCEIRGSEVRDAEERLDKFSSLRTVRGWKHGCCSAKLRHHPRRRKARWDDVSKAVNGLPSLIHIGALRARSRFELKLSAEEIVRKTGSVVL</sequence>
<protein>
    <submittedName>
        <fullName evidence="1">Uncharacterized protein</fullName>
    </submittedName>
</protein>
<reference evidence="1" key="2">
    <citation type="journal article" date="2020" name="Nat. Commun.">
        <title>Large-scale genome sequencing of mycorrhizal fungi provides insights into the early evolution of symbiotic traits.</title>
        <authorList>
            <person name="Miyauchi S."/>
            <person name="Kiss E."/>
            <person name="Kuo A."/>
            <person name="Drula E."/>
            <person name="Kohler A."/>
            <person name="Sanchez-Garcia M."/>
            <person name="Morin E."/>
            <person name="Andreopoulos B."/>
            <person name="Barry K.W."/>
            <person name="Bonito G."/>
            <person name="Buee M."/>
            <person name="Carver A."/>
            <person name="Chen C."/>
            <person name="Cichocki N."/>
            <person name="Clum A."/>
            <person name="Culley D."/>
            <person name="Crous P.W."/>
            <person name="Fauchery L."/>
            <person name="Girlanda M."/>
            <person name="Hayes R.D."/>
            <person name="Keri Z."/>
            <person name="LaButti K."/>
            <person name="Lipzen A."/>
            <person name="Lombard V."/>
            <person name="Magnuson J."/>
            <person name="Maillard F."/>
            <person name="Murat C."/>
            <person name="Nolan M."/>
            <person name="Ohm R.A."/>
            <person name="Pangilinan J."/>
            <person name="Pereira M.F."/>
            <person name="Perotto S."/>
            <person name="Peter M."/>
            <person name="Pfister S."/>
            <person name="Riley R."/>
            <person name="Sitrit Y."/>
            <person name="Stielow J.B."/>
            <person name="Szollosi G."/>
            <person name="Zifcakova L."/>
            <person name="Stursova M."/>
            <person name="Spatafora J.W."/>
            <person name="Tedersoo L."/>
            <person name="Vaario L.M."/>
            <person name="Yamada A."/>
            <person name="Yan M."/>
            <person name="Wang P."/>
            <person name="Xu J."/>
            <person name="Bruns T."/>
            <person name="Baldrian P."/>
            <person name="Vilgalys R."/>
            <person name="Dunand C."/>
            <person name="Henrissat B."/>
            <person name="Grigoriev I.V."/>
            <person name="Hibbett D."/>
            <person name="Nagy L.G."/>
            <person name="Martin F.M."/>
        </authorList>
    </citation>
    <scope>NUCLEOTIDE SEQUENCE</scope>
    <source>
        <strain evidence="1">Prilba</strain>
    </source>
</reference>
<reference evidence="1" key="1">
    <citation type="submission" date="2019-10" db="EMBL/GenBank/DDBJ databases">
        <authorList>
            <consortium name="DOE Joint Genome Institute"/>
            <person name="Kuo A."/>
            <person name="Miyauchi S."/>
            <person name="Kiss E."/>
            <person name="Drula E."/>
            <person name="Kohler A."/>
            <person name="Sanchez-Garcia M."/>
            <person name="Andreopoulos B."/>
            <person name="Barry K.W."/>
            <person name="Bonito G."/>
            <person name="Buee M."/>
            <person name="Carver A."/>
            <person name="Chen C."/>
            <person name="Cichocki N."/>
            <person name="Clum A."/>
            <person name="Culley D."/>
            <person name="Crous P.W."/>
            <person name="Fauchery L."/>
            <person name="Girlanda M."/>
            <person name="Hayes R."/>
            <person name="Keri Z."/>
            <person name="LaButti K."/>
            <person name="Lipzen A."/>
            <person name="Lombard V."/>
            <person name="Magnuson J."/>
            <person name="Maillard F."/>
            <person name="Morin E."/>
            <person name="Murat C."/>
            <person name="Nolan M."/>
            <person name="Ohm R."/>
            <person name="Pangilinan J."/>
            <person name="Pereira M."/>
            <person name="Perotto S."/>
            <person name="Peter M."/>
            <person name="Riley R."/>
            <person name="Sitrit Y."/>
            <person name="Stielow B."/>
            <person name="Szollosi G."/>
            <person name="Zifcakova L."/>
            <person name="Stursova M."/>
            <person name="Spatafora J.W."/>
            <person name="Tedersoo L."/>
            <person name="Vaario L.-M."/>
            <person name="Yamada A."/>
            <person name="Yan M."/>
            <person name="Wang P."/>
            <person name="Xu J."/>
            <person name="Bruns T."/>
            <person name="Baldrian P."/>
            <person name="Vilgalys R."/>
            <person name="Henrissat B."/>
            <person name="Grigoriev I.V."/>
            <person name="Hibbett D."/>
            <person name="Nagy L.G."/>
            <person name="Martin F.M."/>
        </authorList>
    </citation>
    <scope>NUCLEOTIDE SEQUENCE</scope>
    <source>
        <strain evidence="1">Prilba</strain>
    </source>
</reference>
<proteinExistence type="predicted"/>
<comment type="caution">
    <text evidence="1">The sequence shown here is derived from an EMBL/GenBank/DDBJ whole genome shotgun (WGS) entry which is preliminary data.</text>
</comment>
<name>A0A9P5JVZ0_9AGAM</name>